<dbReference type="RefSeq" id="WP_073131277.1">
    <property type="nucleotide sequence ID" value="NZ_FQZF01000003.1"/>
</dbReference>
<organism evidence="3 4">
    <name type="scientific">Muricoccus roseus</name>
    <dbReference type="NCBI Taxonomy" id="198092"/>
    <lineage>
        <taxon>Bacteria</taxon>
        <taxon>Pseudomonadati</taxon>
        <taxon>Pseudomonadota</taxon>
        <taxon>Alphaproteobacteria</taxon>
        <taxon>Acetobacterales</taxon>
        <taxon>Roseomonadaceae</taxon>
        <taxon>Muricoccus</taxon>
    </lineage>
</organism>
<dbReference type="EMBL" id="FQZF01000003">
    <property type="protein sequence ID" value="SHI55930.1"/>
    <property type="molecule type" value="Genomic_DNA"/>
</dbReference>
<evidence type="ECO:0000313" key="3">
    <source>
        <dbReference type="EMBL" id="SHI55930.1"/>
    </source>
</evidence>
<feature type="region of interest" description="Disordered" evidence="1">
    <location>
        <begin position="31"/>
        <end position="52"/>
    </location>
</feature>
<evidence type="ECO:0000256" key="1">
    <source>
        <dbReference type="SAM" id="MobiDB-lite"/>
    </source>
</evidence>
<evidence type="ECO:0000256" key="2">
    <source>
        <dbReference type="SAM" id="SignalP"/>
    </source>
</evidence>
<feature type="compositionally biased region" description="Low complexity" evidence="1">
    <location>
        <begin position="38"/>
        <end position="50"/>
    </location>
</feature>
<dbReference type="STRING" id="198092.SAMN02745194_00582"/>
<dbReference type="Proteomes" id="UP000184387">
    <property type="component" value="Unassembled WGS sequence"/>
</dbReference>
<dbReference type="PROSITE" id="PS51257">
    <property type="entry name" value="PROKAR_LIPOPROTEIN"/>
    <property type="match status" value="1"/>
</dbReference>
<feature type="signal peptide" evidence="2">
    <location>
        <begin position="1"/>
        <end position="28"/>
    </location>
</feature>
<name>A0A1M6C4I0_9PROT</name>
<gene>
    <name evidence="3" type="ORF">SAMN02745194_00582</name>
</gene>
<evidence type="ECO:0008006" key="5">
    <source>
        <dbReference type="Google" id="ProtNLM"/>
    </source>
</evidence>
<dbReference type="OrthoDB" id="7277192at2"/>
<proteinExistence type="predicted"/>
<reference evidence="3 4" key="1">
    <citation type="submission" date="2016-11" db="EMBL/GenBank/DDBJ databases">
        <authorList>
            <person name="Jaros S."/>
            <person name="Januszkiewicz K."/>
            <person name="Wedrychowicz H."/>
        </authorList>
    </citation>
    <scope>NUCLEOTIDE SEQUENCE [LARGE SCALE GENOMIC DNA]</scope>
    <source>
        <strain evidence="3 4">DSM 14916</strain>
    </source>
</reference>
<keyword evidence="4" id="KW-1185">Reference proteome</keyword>
<accession>A0A1M6C4I0</accession>
<sequence>MKARSPAVPLLLAALAISLLGAGLLACAPQGTSGDASPAPATTAGKAEAASRGTVIGTRPLLVRGEGLGMGPASAPRIARSSFTEIEITVRSDSGQDLQFVQANPEALRAGDRVTIAPPGRSPALTRLAGSGPVLAIASGTEGENVVAERAAD</sequence>
<feature type="chain" id="PRO_5012409627" description="DUF5666 domain-containing protein" evidence="2">
    <location>
        <begin position="29"/>
        <end position="153"/>
    </location>
</feature>
<keyword evidence="2" id="KW-0732">Signal</keyword>
<dbReference type="AlphaFoldDB" id="A0A1M6C4I0"/>
<protein>
    <recommendedName>
        <fullName evidence="5">DUF5666 domain-containing protein</fullName>
    </recommendedName>
</protein>
<evidence type="ECO:0000313" key="4">
    <source>
        <dbReference type="Proteomes" id="UP000184387"/>
    </source>
</evidence>